<evidence type="ECO:0000256" key="5">
    <source>
        <dbReference type="ARBA" id="ARBA00023136"/>
    </source>
</evidence>
<dbReference type="SUPFAM" id="SSF55729">
    <property type="entry name" value="Acyl-CoA N-acyltransferases (Nat)"/>
    <property type="match status" value="1"/>
</dbReference>
<dbReference type="AlphaFoldDB" id="A0A1H4JKG0"/>
<keyword evidence="3" id="KW-0812">Transmembrane</keyword>
<evidence type="ECO:0000256" key="3">
    <source>
        <dbReference type="ARBA" id="ARBA00022692"/>
    </source>
</evidence>
<dbReference type="InterPro" id="IPR051211">
    <property type="entry name" value="PG_lysyltransferase"/>
</dbReference>
<dbReference type="GO" id="GO:0016755">
    <property type="term" value="F:aminoacyltransferase activity"/>
    <property type="evidence" value="ECO:0007669"/>
    <property type="project" value="TreeGrafter"/>
</dbReference>
<organism evidence="7 8">
    <name type="scientific">Nitratireductor aquibiodomus</name>
    <dbReference type="NCBI Taxonomy" id="204799"/>
    <lineage>
        <taxon>Bacteria</taxon>
        <taxon>Pseudomonadati</taxon>
        <taxon>Pseudomonadota</taxon>
        <taxon>Alphaproteobacteria</taxon>
        <taxon>Hyphomicrobiales</taxon>
        <taxon>Phyllobacteriaceae</taxon>
        <taxon>Nitratireductor</taxon>
    </lineage>
</organism>
<accession>A0A1H4JKG0</accession>
<dbReference type="InterPro" id="IPR024320">
    <property type="entry name" value="LPG_synthase_C"/>
</dbReference>
<protein>
    <submittedName>
        <fullName evidence="7">Uncharacterized conserved protein</fullName>
    </submittedName>
</protein>
<evidence type="ECO:0000256" key="2">
    <source>
        <dbReference type="ARBA" id="ARBA00022475"/>
    </source>
</evidence>
<evidence type="ECO:0000313" key="8">
    <source>
        <dbReference type="Proteomes" id="UP000199064"/>
    </source>
</evidence>
<dbReference type="EMBL" id="FNSL01000001">
    <property type="protein sequence ID" value="SEB46647.1"/>
    <property type="molecule type" value="Genomic_DNA"/>
</dbReference>
<reference evidence="8" key="1">
    <citation type="submission" date="2016-10" db="EMBL/GenBank/DDBJ databases">
        <authorList>
            <person name="Varghese N."/>
            <person name="Submissions S."/>
        </authorList>
    </citation>
    <scope>NUCLEOTIDE SEQUENCE [LARGE SCALE GENOMIC DNA]</scope>
    <source>
        <strain evidence="8">ES.061</strain>
    </source>
</reference>
<keyword evidence="8" id="KW-1185">Reference proteome</keyword>
<keyword evidence="5" id="KW-0472">Membrane</keyword>
<gene>
    <name evidence="7" type="ORF">SAMN05216452_1455</name>
</gene>
<feature type="domain" description="Phosphatidylglycerol lysyltransferase C-terminal" evidence="6">
    <location>
        <begin position="32"/>
        <end position="322"/>
    </location>
</feature>
<dbReference type="Proteomes" id="UP000199064">
    <property type="component" value="Unassembled WGS sequence"/>
</dbReference>
<keyword evidence="4" id="KW-1133">Transmembrane helix</keyword>
<evidence type="ECO:0000313" key="7">
    <source>
        <dbReference type="EMBL" id="SEB46647.1"/>
    </source>
</evidence>
<dbReference type="InterPro" id="IPR016181">
    <property type="entry name" value="Acyl_CoA_acyltransferase"/>
</dbReference>
<dbReference type="PANTHER" id="PTHR34697:SF2">
    <property type="entry name" value="PHOSPHATIDYLGLYCEROL LYSYLTRANSFERASE"/>
    <property type="match status" value="1"/>
</dbReference>
<evidence type="ECO:0000256" key="1">
    <source>
        <dbReference type="ARBA" id="ARBA00004651"/>
    </source>
</evidence>
<comment type="subcellular location">
    <subcellularLocation>
        <location evidence="1">Cell membrane</location>
        <topology evidence="1">Multi-pass membrane protein</topology>
    </subcellularLocation>
</comment>
<keyword evidence="2" id="KW-1003">Cell membrane</keyword>
<proteinExistence type="predicted"/>
<evidence type="ECO:0000256" key="4">
    <source>
        <dbReference type="ARBA" id="ARBA00022989"/>
    </source>
</evidence>
<dbReference type="GO" id="GO:0005886">
    <property type="term" value="C:plasma membrane"/>
    <property type="evidence" value="ECO:0007669"/>
    <property type="project" value="UniProtKB-SubCell"/>
</dbReference>
<dbReference type="PANTHER" id="PTHR34697">
    <property type="entry name" value="PHOSPHATIDYLGLYCEROL LYSYLTRANSFERASE"/>
    <property type="match status" value="1"/>
</dbReference>
<name>A0A1H4JKG0_9HYPH</name>
<dbReference type="GO" id="GO:0055091">
    <property type="term" value="P:phospholipid homeostasis"/>
    <property type="evidence" value="ECO:0007669"/>
    <property type="project" value="TreeGrafter"/>
</dbReference>
<sequence>MNQISRLSSFDRLSDNALLSADQRHALLRRHGNFVLAYSVAHQPGLRYFGNEHGVIAYRMVGRTAYALADPLAPRALWPELLAAFVAARQDVTFWQVSRPMAELLSSNGFFVNALGIESLIDLQTYDFAGPSRRSFRTATNRFTRMGCRVEEVPVAGLDPKRVEAISLGWRRTRTTKRRELSFLVRPIQLRDEADVRKFFILDQNDQPVAFAFFDPLYEDDRLVGYLSATRRWLPDTDPLAAYFLVRRAVETFQAEGVPKLYLGLMPFHKIEDQEFQKDWLTRRAFRFIYTNPIAQKLVYPTQSLARHKESYGGEARETWCAMNTQPSLPRLLKLIRACGVL</sequence>
<dbReference type="Pfam" id="PF09924">
    <property type="entry name" value="LPG_synthase_C"/>
    <property type="match status" value="1"/>
</dbReference>
<evidence type="ECO:0000259" key="6">
    <source>
        <dbReference type="Pfam" id="PF09924"/>
    </source>
</evidence>